<reference evidence="1" key="1">
    <citation type="submission" date="2020-12" db="EMBL/GenBank/DDBJ databases">
        <authorList>
            <consortium name="Molecular Ecology Group"/>
        </authorList>
    </citation>
    <scope>NUCLEOTIDE SEQUENCE</scope>
    <source>
        <strain evidence="1">TBG_1078</strain>
    </source>
</reference>
<organism evidence="1 2">
    <name type="scientific">Nyctereutes procyonoides</name>
    <name type="common">Raccoon dog</name>
    <name type="synonym">Canis procyonoides</name>
    <dbReference type="NCBI Taxonomy" id="34880"/>
    <lineage>
        <taxon>Eukaryota</taxon>
        <taxon>Metazoa</taxon>
        <taxon>Chordata</taxon>
        <taxon>Craniata</taxon>
        <taxon>Vertebrata</taxon>
        <taxon>Euteleostomi</taxon>
        <taxon>Mammalia</taxon>
        <taxon>Eutheria</taxon>
        <taxon>Laurasiatheria</taxon>
        <taxon>Carnivora</taxon>
        <taxon>Caniformia</taxon>
        <taxon>Canidae</taxon>
        <taxon>Nyctereutes</taxon>
    </lineage>
</organism>
<sequence>MMITIGKVAKEGIFKVQSRGERKASYRKEMPEYKKIKLRCGLVPDCEECCECQTEFVIDSIGNKDIFGDDLNDRNLFINSSGDQKAKTKVLVQSEGSQEESVPGLSHSPWLPPWAPGRCWPPGPCWPAGLCGPLGPPWAPGCCWPPGPCWPAGPCGQPGPPWAPGRCWPPGPCWPAGLCGPPGPPWDPGRCWPSGPCWPAGLCGPPGPPWAPGRCWAFGPC</sequence>
<comment type="caution">
    <text evidence="1">The sequence shown here is derived from an EMBL/GenBank/DDBJ whole genome shotgun (WGS) entry which is preliminary data.</text>
</comment>
<evidence type="ECO:0000313" key="1">
    <source>
        <dbReference type="EMBL" id="CAD7681428.1"/>
    </source>
</evidence>
<dbReference type="Proteomes" id="UP000645828">
    <property type="component" value="Unassembled WGS sequence"/>
</dbReference>
<proteinExistence type="predicted"/>
<protein>
    <submittedName>
        <fullName evidence="1">(raccoon dog) hypothetical protein</fullName>
    </submittedName>
</protein>
<keyword evidence="2" id="KW-1185">Reference proteome</keyword>
<accession>A0A811YVK4</accession>
<evidence type="ECO:0000313" key="2">
    <source>
        <dbReference type="Proteomes" id="UP000645828"/>
    </source>
</evidence>
<name>A0A811YVK4_NYCPR</name>
<dbReference type="AlphaFoldDB" id="A0A811YVK4"/>
<gene>
    <name evidence="1" type="ORF">NYPRO_LOCUS14220</name>
</gene>
<dbReference type="EMBL" id="CAJHUB010000752">
    <property type="protein sequence ID" value="CAD7681428.1"/>
    <property type="molecule type" value="Genomic_DNA"/>
</dbReference>